<dbReference type="PANTHER" id="PTHR11118">
    <property type="entry name" value="RNA-SPLICING LIGASE RTCB HOMOLOG"/>
    <property type="match status" value="1"/>
</dbReference>
<evidence type="ECO:0000256" key="12">
    <source>
        <dbReference type="ARBA" id="ARBA00045316"/>
    </source>
</evidence>
<feature type="binding site" evidence="16">
    <location>
        <begin position="901"/>
        <end position="904"/>
    </location>
    <ligand>
        <name>GMP</name>
        <dbReference type="ChEBI" id="CHEBI:58115"/>
    </ligand>
</feature>
<feature type="binding site" evidence="16">
    <location>
        <begin position="683"/>
        <end position="687"/>
    </location>
    <ligand>
        <name>GMP</name>
        <dbReference type="ChEBI" id="CHEBI:58115"/>
    </ligand>
</feature>
<dbReference type="KEGG" id="hlo:J0X27_14550"/>
<feature type="compositionally biased region" description="Basic and acidic residues" evidence="19">
    <location>
        <begin position="650"/>
        <end position="659"/>
    </location>
</feature>
<feature type="active site" description="GMP-histidine intermediate" evidence="15">
    <location>
        <position position="901"/>
    </location>
</feature>
<dbReference type="NCBIfam" id="TIGR01443">
    <property type="entry name" value="intein_Cterm"/>
    <property type="match status" value="1"/>
</dbReference>
<evidence type="ECO:0000256" key="9">
    <source>
        <dbReference type="ARBA" id="ARBA00023134"/>
    </source>
</evidence>
<dbReference type="Proteomes" id="UP000663191">
    <property type="component" value="Chromosome"/>
</dbReference>
<dbReference type="FunFam" id="3.90.1860.10:FF:000001">
    <property type="entry name" value="tRNA-splicing ligase RtcB homolog"/>
    <property type="match status" value="1"/>
</dbReference>
<evidence type="ECO:0000256" key="8">
    <source>
        <dbReference type="ARBA" id="ARBA00022886"/>
    </source>
</evidence>
<evidence type="ECO:0000256" key="15">
    <source>
        <dbReference type="PIRSR" id="PIRSR601233-1"/>
    </source>
</evidence>
<dbReference type="GO" id="GO:0170057">
    <property type="term" value="F:RNA ligase (GTP) activity"/>
    <property type="evidence" value="ECO:0007669"/>
    <property type="project" value="UniProtKB-EC"/>
</dbReference>
<organism evidence="22 23">
    <name type="scientific">Natrinema longum</name>
    <dbReference type="NCBI Taxonomy" id="370324"/>
    <lineage>
        <taxon>Archaea</taxon>
        <taxon>Methanobacteriati</taxon>
        <taxon>Methanobacteriota</taxon>
        <taxon>Stenosarchaea group</taxon>
        <taxon>Halobacteria</taxon>
        <taxon>Halobacteriales</taxon>
        <taxon>Natrialbaceae</taxon>
        <taxon>Natrinema</taxon>
    </lineage>
</organism>
<dbReference type="NCBIfam" id="TIGR01445">
    <property type="entry name" value="intein_Nterm"/>
    <property type="match status" value="1"/>
</dbReference>
<feature type="binding site" evidence="17">
    <location>
        <position position="809"/>
    </location>
    <ligand>
        <name>Mn(2+)</name>
        <dbReference type="ChEBI" id="CHEBI:29035"/>
        <label>2</label>
    </ligand>
</feature>
<evidence type="ECO:0000313" key="23">
    <source>
        <dbReference type="Proteomes" id="UP000663191"/>
    </source>
</evidence>
<dbReference type="PROSITE" id="PS50817">
    <property type="entry name" value="INTEIN_N_TER"/>
    <property type="match status" value="1"/>
</dbReference>
<evidence type="ECO:0000256" key="4">
    <source>
        <dbReference type="ARBA" id="ARBA00022722"/>
    </source>
</evidence>
<protein>
    <recommendedName>
        <fullName evidence="11 18">tRNA-splicing ligase RtcB</fullName>
        <ecNumber evidence="18">6.5.1.-</ecNumber>
    </recommendedName>
</protein>
<proteinExistence type="inferred from homology"/>
<feature type="binding site" evidence="17">
    <location>
        <position position="684"/>
    </location>
    <ligand>
        <name>Mn(2+)</name>
        <dbReference type="ChEBI" id="CHEBI:29035"/>
        <label>1</label>
    </ligand>
</feature>
<dbReference type="Gene3D" id="3.90.1860.10">
    <property type="entry name" value="tRNA-splicing ligase RtcB"/>
    <property type="match status" value="2"/>
</dbReference>
<dbReference type="GO" id="GO:0006314">
    <property type="term" value="P:intron homing"/>
    <property type="evidence" value="ECO:0007669"/>
    <property type="project" value="UniProtKB-KW"/>
</dbReference>
<keyword evidence="5 17" id="KW-0479">Metal-binding</keyword>
<comment type="function">
    <text evidence="12">Essential for tRNA splicing and maturation. Acts by directly joining spliced tRNA halves to mature-sized tRNAs. Joins RNA with 2',3'-cyclic-phosphate or 3'-phosphate ends to RNA with 5'-hydroxy ends.</text>
</comment>
<feature type="domain" description="Hint" evidence="21">
    <location>
        <begin position="101"/>
        <end position="196"/>
    </location>
</feature>
<keyword evidence="3 18" id="KW-0436">Ligase</keyword>
<comment type="cofactor">
    <cofactor evidence="17 18">
        <name>Mn(2+)</name>
        <dbReference type="ChEBI" id="CHEBI:29035"/>
    </cofactor>
    <text evidence="17 18">Binds 2 manganese ions per subunit.</text>
</comment>
<name>A0A8A2U7P4_9EURY</name>
<evidence type="ECO:0000259" key="21">
    <source>
        <dbReference type="SMART" id="SM00306"/>
    </source>
</evidence>
<dbReference type="GO" id="GO:0006388">
    <property type="term" value="P:tRNA splicing, via endonucleolytic cleavage and ligation"/>
    <property type="evidence" value="ECO:0007669"/>
    <property type="project" value="UniProtKB-ARBA"/>
</dbReference>
<evidence type="ECO:0000256" key="2">
    <source>
        <dbReference type="ARBA" id="ARBA00011245"/>
    </source>
</evidence>
<dbReference type="InterPro" id="IPR003587">
    <property type="entry name" value="Hint_dom_N"/>
</dbReference>
<dbReference type="InterPro" id="IPR001233">
    <property type="entry name" value="RtcB"/>
</dbReference>
<dbReference type="RefSeq" id="WP_207269884.1">
    <property type="nucleotide sequence ID" value="NZ_CP071463.1"/>
</dbReference>
<dbReference type="AlphaFoldDB" id="A0A8A2U7P4"/>
<keyword evidence="8" id="KW-0404">Intron homing</keyword>
<feature type="binding site" evidence="16">
    <location>
        <position position="978"/>
    </location>
    <ligand>
        <name>GMP</name>
        <dbReference type="ChEBI" id="CHEBI:58115"/>
    </ligand>
</feature>
<dbReference type="InterPro" id="IPR006141">
    <property type="entry name" value="Intein_N"/>
</dbReference>
<dbReference type="SUPFAM" id="SSF51294">
    <property type="entry name" value="Hedgehog/intein (Hint) domain"/>
    <property type="match status" value="1"/>
</dbReference>
<dbReference type="GO" id="GO:0003972">
    <property type="term" value="F:RNA ligase (ATP) activity"/>
    <property type="evidence" value="ECO:0007669"/>
    <property type="project" value="TreeGrafter"/>
</dbReference>
<evidence type="ECO:0000256" key="7">
    <source>
        <dbReference type="ARBA" id="ARBA00022759"/>
    </source>
</evidence>
<dbReference type="EC" id="6.5.1.-" evidence="18"/>
<comment type="catalytic activity">
    <reaction evidence="13">
        <text>a 3'-end 3'-phospho-ribonucleotide-RNA + a 5'-end dephospho-ribonucleoside-RNA + GTP = a ribonucleotidyl-ribonucleotide-RNA + GMP + diphosphate</text>
        <dbReference type="Rhea" id="RHEA:68076"/>
        <dbReference type="Rhea" id="RHEA-COMP:10463"/>
        <dbReference type="Rhea" id="RHEA-COMP:13936"/>
        <dbReference type="Rhea" id="RHEA-COMP:17355"/>
        <dbReference type="ChEBI" id="CHEBI:33019"/>
        <dbReference type="ChEBI" id="CHEBI:37565"/>
        <dbReference type="ChEBI" id="CHEBI:58115"/>
        <dbReference type="ChEBI" id="CHEBI:83062"/>
        <dbReference type="ChEBI" id="CHEBI:138284"/>
        <dbReference type="ChEBI" id="CHEBI:173118"/>
        <dbReference type="EC" id="6.5.1.8"/>
    </reaction>
</comment>
<dbReference type="InterPro" id="IPR003586">
    <property type="entry name" value="Hint_dom_C"/>
</dbReference>
<evidence type="ECO:0000259" key="20">
    <source>
        <dbReference type="SMART" id="SM00305"/>
    </source>
</evidence>
<keyword evidence="23" id="KW-1185">Reference proteome</keyword>
<evidence type="ECO:0000256" key="10">
    <source>
        <dbReference type="ARBA" id="ARBA00023211"/>
    </source>
</evidence>
<accession>A0A8A2U7P4</accession>
<gene>
    <name evidence="18" type="primary">rtcB</name>
    <name evidence="22" type="ORF">J0X27_14550</name>
</gene>
<dbReference type="GO" id="GO:0046872">
    <property type="term" value="F:metal ion binding"/>
    <property type="evidence" value="ECO:0007669"/>
    <property type="project" value="UniProtKB-UniRule"/>
</dbReference>
<dbReference type="GO" id="GO:0005525">
    <property type="term" value="F:GTP binding"/>
    <property type="evidence" value="ECO:0007669"/>
    <property type="project" value="UniProtKB-KW"/>
</dbReference>
<dbReference type="InterPro" id="IPR030934">
    <property type="entry name" value="Intein_C"/>
</dbReference>
<dbReference type="InterPro" id="IPR036025">
    <property type="entry name" value="RtcB-like_sf"/>
</dbReference>
<evidence type="ECO:0000256" key="3">
    <source>
        <dbReference type="ARBA" id="ARBA00022598"/>
    </source>
</evidence>
<feature type="binding site" evidence="17">
    <location>
        <position position="100"/>
    </location>
    <ligand>
        <name>Mn(2+)</name>
        <dbReference type="ChEBI" id="CHEBI:29035"/>
        <label>1</label>
    </ligand>
</feature>
<keyword evidence="7" id="KW-0255">Endonuclease</keyword>
<feature type="binding site" evidence="16">
    <location>
        <position position="882"/>
    </location>
    <ligand>
        <name>GMP</name>
        <dbReference type="ChEBI" id="CHEBI:58115"/>
    </ligand>
</feature>
<feature type="binding site" evidence="17">
    <location>
        <position position="715"/>
    </location>
    <ligand>
        <name>Mn(2+)</name>
        <dbReference type="ChEBI" id="CHEBI:29035"/>
        <label>2</label>
    </ligand>
</feature>
<dbReference type="InterPro" id="IPR036844">
    <property type="entry name" value="Hint_dom_sf"/>
</dbReference>
<dbReference type="GeneID" id="63184988"/>
<evidence type="ECO:0000313" key="22">
    <source>
        <dbReference type="EMBL" id="QSW84657.1"/>
    </source>
</evidence>
<evidence type="ECO:0000256" key="16">
    <source>
        <dbReference type="PIRSR" id="PIRSR601233-2"/>
    </source>
</evidence>
<keyword evidence="10 17" id="KW-0464">Manganese</keyword>
<keyword evidence="6 16" id="KW-0547">Nucleotide-binding</keyword>
<evidence type="ECO:0000256" key="1">
    <source>
        <dbReference type="ARBA" id="ARBA00008071"/>
    </source>
</evidence>
<sequence>MTTFDANGITLERVREYVWEIPQEGDMRVPARVLASEALLEEIKDDKTLEQITNTTHLPGITNHAICMPDGHQGYGFPVGGVGALDAENGCISPGAVGYDINCLSGETEVLLEHGRRVPIEQLENRFEEEKVMVADDELTPSSIRLFTERDGATVYEVETETGDRIEATADHPFRTPDGMRPLGELTEGDQVAIQPFQGLPDEEPTEFTVLSKDDFADENSQLLRALTERDLLPLKSTDDAFNRFLKLVGFHTGDGAIGNDGQTWFYGDSEDLEAIQDDIEAIGFTASKIYERDRSHDIDGNAFETTEYSVRATSKAFQKMLLELGAPDGRKIESDFTTPWYFNRLADWQKALYASAYFGAEMNTPAAQHDKNLYCPKVSQTRTADVADAGREFMTELASFLGDIDIETNEIERFETDSNGDHETVRIRLGIKNDSENLIRFFSTVGYRYNAEKQRKSIAALQYLKRKEAVIDRRLSISERAKAMADGGTAPAEIKAEFDINERFIERSIWSGRSGRPRPPADFPGFEEYCESVSVRDDCSVRTRIRSIEPLGEQPVYDIGVTHDAHNFVADGFVVSNCGVRMMRTNLTYDDVRGHEEELVDSLFANIPSGLGGGGIVEAGVDTIDEILARGVDWALENGHAVEDDLRHCEDEGRREGAEPDNVSQKAKDRGKNQIGSLGSGNHFLEVQRVTDVFDSGVGEAYGLEEDQIVVLIHCGSRGLGHQTCNDYLRKIEQQHKGLLDRLPDRELAAAPAGSQLAEDYYGAMNAAINFAWVNRQLIMHRTRQVFERVFDRSWEAMEMELLYDVAHNIAKKETHTVSAEPHSADGASGVEPRVDGEERELYVHRKGATRAFPAGHPEVPDAYRDVGQPVIIPGSMGAGSYVLRGGENSMDLTFGSTAHGAGRLMSRTQAKNEFWGGDVQQDLEDQQAIYVKAQSGATIAEEAPGVYKDVDEVVRVSDELGIGDKVARTFPVCNIKG</sequence>
<evidence type="ECO:0000256" key="17">
    <source>
        <dbReference type="PIRSR" id="PIRSR601233-3"/>
    </source>
</evidence>
<dbReference type="SUPFAM" id="SSF103365">
    <property type="entry name" value="Hypothetical protein PH1602"/>
    <property type="match status" value="2"/>
</dbReference>
<comment type="subunit">
    <text evidence="2 18">Monomer.</text>
</comment>
<dbReference type="GO" id="GO:0016539">
    <property type="term" value="P:intein-mediated protein splicing"/>
    <property type="evidence" value="ECO:0007669"/>
    <property type="project" value="InterPro"/>
</dbReference>
<comment type="similarity">
    <text evidence="1 18">Belongs to the RtcB family.</text>
</comment>
<comment type="catalytic activity">
    <reaction evidence="14">
        <text>a 3'-end 2',3'-cyclophospho-ribonucleotide-RNA + a 5'-end dephospho-ribonucleoside-RNA + GTP + H2O = a ribonucleotidyl-ribonucleotide-RNA + GMP + diphosphate + H(+)</text>
        <dbReference type="Rhea" id="RHEA:68080"/>
        <dbReference type="Rhea" id="RHEA-COMP:10464"/>
        <dbReference type="Rhea" id="RHEA-COMP:13936"/>
        <dbReference type="Rhea" id="RHEA-COMP:17355"/>
        <dbReference type="ChEBI" id="CHEBI:15377"/>
        <dbReference type="ChEBI" id="CHEBI:15378"/>
        <dbReference type="ChEBI" id="CHEBI:33019"/>
        <dbReference type="ChEBI" id="CHEBI:37565"/>
        <dbReference type="ChEBI" id="CHEBI:58115"/>
        <dbReference type="ChEBI" id="CHEBI:83064"/>
        <dbReference type="ChEBI" id="CHEBI:138284"/>
        <dbReference type="ChEBI" id="CHEBI:173118"/>
        <dbReference type="EC" id="6.5.1.8"/>
    </reaction>
</comment>
<evidence type="ECO:0000256" key="18">
    <source>
        <dbReference type="RuleBase" id="RU371113"/>
    </source>
</evidence>
<reference evidence="22 23" key="1">
    <citation type="journal article" date="2006" name="Int. J. Syst. Evol. Microbiol.">
        <title>Haloterrigena longa sp. nov. and Haloterrigena limicola sp. nov., extremely halophilic archaea isolated from a salt lake.</title>
        <authorList>
            <person name="Cui H.L."/>
            <person name="Tohty D."/>
            <person name="Zhou P.J."/>
            <person name="Liu S.J."/>
        </authorList>
    </citation>
    <scope>NUCLEOTIDE SEQUENCE [LARGE SCALE GENOMIC DNA]</scope>
    <source>
        <strain evidence="22 23">ABH32</strain>
    </source>
</reference>
<keyword evidence="7" id="KW-0378">Hydrolase</keyword>
<dbReference type="SMART" id="SM00305">
    <property type="entry name" value="HintC"/>
    <property type="match status" value="1"/>
</dbReference>
<evidence type="ECO:0000256" key="6">
    <source>
        <dbReference type="ARBA" id="ARBA00022741"/>
    </source>
</evidence>
<feature type="binding site" evidence="16">
    <location>
        <begin position="875"/>
        <end position="878"/>
    </location>
    <ligand>
        <name>GMP</name>
        <dbReference type="ChEBI" id="CHEBI:58115"/>
    </ligand>
</feature>
<evidence type="ECO:0000256" key="19">
    <source>
        <dbReference type="SAM" id="MobiDB-lite"/>
    </source>
</evidence>
<feature type="domain" description="Hint" evidence="20">
    <location>
        <begin position="539"/>
        <end position="584"/>
    </location>
</feature>
<dbReference type="SMART" id="SM00306">
    <property type="entry name" value="HintN"/>
    <property type="match status" value="1"/>
</dbReference>
<dbReference type="PROSITE" id="PS50818">
    <property type="entry name" value="INTEIN_C_TER"/>
    <property type="match status" value="1"/>
</dbReference>
<dbReference type="CDD" id="cd00081">
    <property type="entry name" value="Hint"/>
    <property type="match status" value="1"/>
</dbReference>
<dbReference type="OrthoDB" id="9887at2157"/>
<evidence type="ECO:0000256" key="14">
    <source>
        <dbReference type="ARBA" id="ARBA00049514"/>
    </source>
</evidence>
<feature type="binding site" evidence="16">
    <location>
        <begin position="809"/>
        <end position="810"/>
    </location>
    <ligand>
        <name>GMP</name>
        <dbReference type="ChEBI" id="CHEBI:58115"/>
    </ligand>
</feature>
<keyword evidence="9 16" id="KW-0342">GTP-binding</keyword>
<dbReference type="PANTHER" id="PTHR11118:SF1">
    <property type="entry name" value="RNA-SPLICING LIGASE RTCB HOMOLOG"/>
    <property type="match status" value="1"/>
</dbReference>
<feature type="region of interest" description="Disordered" evidence="19">
    <location>
        <begin position="650"/>
        <end position="678"/>
    </location>
</feature>
<evidence type="ECO:0000256" key="11">
    <source>
        <dbReference type="ARBA" id="ARBA00033766"/>
    </source>
</evidence>
<dbReference type="Pfam" id="PF01139">
    <property type="entry name" value="RtcB"/>
    <property type="match status" value="2"/>
</dbReference>
<dbReference type="GO" id="GO:0004519">
    <property type="term" value="F:endonuclease activity"/>
    <property type="evidence" value="ECO:0007669"/>
    <property type="project" value="UniProtKB-KW"/>
</dbReference>
<evidence type="ECO:0000256" key="5">
    <source>
        <dbReference type="ARBA" id="ARBA00022723"/>
    </source>
</evidence>
<keyword evidence="4" id="KW-0540">Nuclease</keyword>
<evidence type="ECO:0000256" key="13">
    <source>
        <dbReference type="ARBA" id="ARBA00047746"/>
    </source>
</evidence>
<dbReference type="EMBL" id="CP071463">
    <property type="protein sequence ID" value="QSW84657.1"/>
    <property type="molecule type" value="Genomic_DNA"/>
</dbReference>